<dbReference type="EMBL" id="JACVXD010000084">
    <property type="protein sequence ID" value="MBD0825572.1"/>
    <property type="molecule type" value="Genomic_DNA"/>
</dbReference>
<accession>A0A8J6Q678</accession>
<evidence type="ECO:0000313" key="2">
    <source>
        <dbReference type="EMBL" id="MBD0825572.1"/>
    </source>
</evidence>
<sequence length="86" mass="9818">NLLGEDFKRLHPKLQERYALPKDIPFCAEGTMTYIQTGAGCLTPLLKLAANWKFLFPESGKNIPFTIKNTCRSLPSGLEEVYWERT</sequence>
<dbReference type="Proteomes" id="UP000621516">
    <property type="component" value="Unassembled WGS sequence"/>
</dbReference>
<comment type="caution">
    <text evidence="2">The sequence shown here is derived from an EMBL/GenBank/DDBJ whole genome shotgun (WGS) entry which is preliminary data.</text>
</comment>
<dbReference type="InterPro" id="IPR025311">
    <property type="entry name" value="DUF4166"/>
</dbReference>
<proteinExistence type="predicted"/>
<name>A0A8J6Q678_9FLAO</name>
<evidence type="ECO:0000313" key="3">
    <source>
        <dbReference type="Proteomes" id="UP000621516"/>
    </source>
</evidence>
<feature type="non-terminal residue" evidence="2">
    <location>
        <position position="86"/>
    </location>
</feature>
<reference evidence="2 3" key="1">
    <citation type="journal article" date="2018" name="J. Microbiol.">
        <title>Aestuariibaculum marinum sp. nov., a marine bacterium isolated from seawater in South Korea.</title>
        <authorList>
            <person name="Choi J."/>
            <person name="Lee D."/>
            <person name="Jang J.H."/>
            <person name="Cha S."/>
            <person name="Seo T."/>
        </authorList>
    </citation>
    <scope>NUCLEOTIDE SEQUENCE [LARGE SCALE GENOMIC DNA]</scope>
    <source>
        <strain evidence="2 3">IP7</strain>
    </source>
</reference>
<organism evidence="2 3">
    <name type="scientific">Aestuariibaculum marinum</name>
    <dbReference type="NCBI Taxonomy" id="2683592"/>
    <lineage>
        <taxon>Bacteria</taxon>
        <taxon>Pseudomonadati</taxon>
        <taxon>Bacteroidota</taxon>
        <taxon>Flavobacteriia</taxon>
        <taxon>Flavobacteriales</taxon>
        <taxon>Flavobacteriaceae</taxon>
    </lineage>
</organism>
<keyword evidence="3" id="KW-1185">Reference proteome</keyword>
<feature type="domain" description="DUF4166" evidence="1">
    <location>
        <begin position="10"/>
        <end position="86"/>
    </location>
</feature>
<evidence type="ECO:0000259" key="1">
    <source>
        <dbReference type="Pfam" id="PF13761"/>
    </source>
</evidence>
<dbReference type="AlphaFoldDB" id="A0A8J6Q678"/>
<gene>
    <name evidence="2" type="ORF">ICJ85_16315</name>
</gene>
<feature type="non-terminal residue" evidence="2">
    <location>
        <position position="1"/>
    </location>
</feature>
<protein>
    <submittedName>
        <fullName evidence="2">DUF4166 domain-containing protein</fullName>
    </submittedName>
</protein>
<dbReference type="Pfam" id="PF13761">
    <property type="entry name" value="DUF4166"/>
    <property type="match status" value="1"/>
</dbReference>